<proteinExistence type="predicted"/>
<protein>
    <submittedName>
        <fullName evidence="1">Uncharacterized protein</fullName>
    </submittedName>
</protein>
<comment type="caution">
    <text evidence="1">The sequence shown here is derived from an EMBL/GenBank/DDBJ whole genome shotgun (WGS) entry which is preliminary data.</text>
</comment>
<sequence length="80" mass="8820">MSKVPKLVDLCVAAVADELLRGNYARFSQITVSVSHGMADLVSYEFLPCNDENHGDVRCPRSRSMEVVFICLKAGMSVEI</sequence>
<name>A0AAV6XIV8_9LAMI</name>
<keyword evidence="2" id="KW-1185">Reference proteome</keyword>
<dbReference type="Proteomes" id="UP000826271">
    <property type="component" value="Unassembled WGS sequence"/>
</dbReference>
<gene>
    <name evidence="1" type="ORF">BUALT_Bualt06G0004600</name>
</gene>
<evidence type="ECO:0000313" key="1">
    <source>
        <dbReference type="EMBL" id="KAG8380332.1"/>
    </source>
</evidence>
<accession>A0AAV6XIV8</accession>
<dbReference type="EMBL" id="WHWC01000006">
    <property type="protein sequence ID" value="KAG8380332.1"/>
    <property type="molecule type" value="Genomic_DNA"/>
</dbReference>
<evidence type="ECO:0000313" key="2">
    <source>
        <dbReference type="Proteomes" id="UP000826271"/>
    </source>
</evidence>
<dbReference type="AlphaFoldDB" id="A0AAV6XIV8"/>
<reference evidence="1" key="1">
    <citation type="submission" date="2019-10" db="EMBL/GenBank/DDBJ databases">
        <authorList>
            <person name="Zhang R."/>
            <person name="Pan Y."/>
            <person name="Wang J."/>
            <person name="Ma R."/>
            <person name="Yu S."/>
        </authorList>
    </citation>
    <scope>NUCLEOTIDE SEQUENCE</scope>
    <source>
        <strain evidence="1">LA-IB0</strain>
        <tissue evidence="1">Leaf</tissue>
    </source>
</reference>
<organism evidence="1 2">
    <name type="scientific">Buddleja alternifolia</name>
    <dbReference type="NCBI Taxonomy" id="168488"/>
    <lineage>
        <taxon>Eukaryota</taxon>
        <taxon>Viridiplantae</taxon>
        <taxon>Streptophyta</taxon>
        <taxon>Embryophyta</taxon>
        <taxon>Tracheophyta</taxon>
        <taxon>Spermatophyta</taxon>
        <taxon>Magnoliopsida</taxon>
        <taxon>eudicotyledons</taxon>
        <taxon>Gunneridae</taxon>
        <taxon>Pentapetalae</taxon>
        <taxon>asterids</taxon>
        <taxon>lamiids</taxon>
        <taxon>Lamiales</taxon>
        <taxon>Scrophulariaceae</taxon>
        <taxon>Buddlejeae</taxon>
        <taxon>Buddleja</taxon>
    </lineage>
</organism>